<reference evidence="1" key="1">
    <citation type="journal article" date="2021" name="New Phytol.">
        <title>Evolutionary innovations through gain and loss of genes in the ectomycorrhizal Boletales.</title>
        <authorList>
            <person name="Wu G."/>
            <person name="Miyauchi S."/>
            <person name="Morin E."/>
            <person name="Kuo A."/>
            <person name="Drula E."/>
            <person name="Varga T."/>
            <person name="Kohler A."/>
            <person name="Feng B."/>
            <person name="Cao Y."/>
            <person name="Lipzen A."/>
            <person name="Daum C."/>
            <person name="Hundley H."/>
            <person name="Pangilinan J."/>
            <person name="Johnson J."/>
            <person name="Barry K."/>
            <person name="LaButti K."/>
            <person name="Ng V."/>
            <person name="Ahrendt S."/>
            <person name="Min B."/>
            <person name="Choi I.G."/>
            <person name="Park H."/>
            <person name="Plett J.M."/>
            <person name="Magnuson J."/>
            <person name="Spatafora J.W."/>
            <person name="Nagy L.G."/>
            <person name="Henrissat B."/>
            <person name="Grigoriev I.V."/>
            <person name="Yang Z.L."/>
            <person name="Xu J."/>
            <person name="Martin F.M."/>
        </authorList>
    </citation>
    <scope>NUCLEOTIDE SEQUENCE</scope>
    <source>
        <strain evidence="1">KUC20120723A-06</strain>
    </source>
</reference>
<evidence type="ECO:0000313" key="2">
    <source>
        <dbReference type="Proteomes" id="UP000790709"/>
    </source>
</evidence>
<accession>A0ACB8BYY5</accession>
<name>A0ACB8BYY5_9AGAM</name>
<evidence type="ECO:0000313" key="1">
    <source>
        <dbReference type="EMBL" id="KAH7931195.1"/>
    </source>
</evidence>
<organism evidence="1 2">
    <name type="scientific">Leucogyrophana mollusca</name>
    <dbReference type="NCBI Taxonomy" id="85980"/>
    <lineage>
        <taxon>Eukaryota</taxon>
        <taxon>Fungi</taxon>
        <taxon>Dikarya</taxon>
        <taxon>Basidiomycota</taxon>
        <taxon>Agaricomycotina</taxon>
        <taxon>Agaricomycetes</taxon>
        <taxon>Agaricomycetidae</taxon>
        <taxon>Boletales</taxon>
        <taxon>Boletales incertae sedis</taxon>
        <taxon>Leucogyrophana</taxon>
    </lineage>
</organism>
<keyword evidence="2" id="KW-1185">Reference proteome</keyword>
<protein>
    <submittedName>
        <fullName evidence="1">Uncharacterized protein</fullName>
    </submittedName>
</protein>
<comment type="caution">
    <text evidence="1">The sequence shown here is derived from an EMBL/GenBank/DDBJ whole genome shotgun (WGS) entry which is preliminary data.</text>
</comment>
<gene>
    <name evidence="1" type="ORF">BV22DRAFT_1124142</name>
</gene>
<sequence length="359" mass="38033">MSTEPMELVADDDIDTETLQAQIDMSMSFAHNLVSSWIKPVHKAKLSSTTVDAQKMLEEQLRRPPRLGVGAPIPETTIVVREAARLKHQLVGKGKKRAREDEDAAEKLSADSDGDEDSKGGVIKKKTKLDPFASGVGKKKKKNRDAAILETGLLTPQLTPQPNSIASQTMPLSQESKLEAVESKRVSINAVSANPPLIPADSNLSPFTKAKKKKRKKSNSSVGHSAPGPSSPASASYPLLPTPTPSHLGKASTPQSPDHNAAGSSRGPFAGPPAYPTHAITEVHKPSHTVDSLAISASRLQPNSPKAGALLLSLPLLNLDGPPADQPIQAGDGDGPSSPKKKRRKRKKKNLGNVRAGNS</sequence>
<dbReference type="Proteomes" id="UP000790709">
    <property type="component" value="Unassembled WGS sequence"/>
</dbReference>
<dbReference type="EMBL" id="MU266327">
    <property type="protein sequence ID" value="KAH7931195.1"/>
    <property type="molecule type" value="Genomic_DNA"/>
</dbReference>
<proteinExistence type="predicted"/>